<comment type="caution">
    <text evidence="2">The sequence shown here is derived from an EMBL/GenBank/DDBJ whole genome shotgun (WGS) entry which is preliminary data.</text>
</comment>
<feature type="region of interest" description="Disordered" evidence="1">
    <location>
        <begin position="1"/>
        <end position="60"/>
    </location>
</feature>
<accession>A0AAV4V5G5</accession>
<dbReference type="EMBL" id="BPLQ01012408">
    <property type="protein sequence ID" value="GIY65288.1"/>
    <property type="molecule type" value="Genomic_DNA"/>
</dbReference>
<sequence length="86" mass="9705">MLGHTWGELIDNVPGSRASSNESSTPTPFDQMIPRKRMEKTRSDSRSYHSPGGAGRLQKKKIELLPLPICENPAHAQSQHQTMWHK</sequence>
<reference evidence="2 3" key="1">
    <citation type="submission" date="2021-06" db="EMBL/GenBank/DDBJ databases">
        <title>Caerostris darwini draft genome.</title>
        <authorList>
            <person name="Kono N."/>
            <person name="Arakawa K."/>
        </authorList>
    </citation>
    <scope>NUCLEOTIDE SEQUENCE [LARGE SCALE GENOMIC DNA]</scope>
</reference>
<keyword evidence="3" id="KW-1185">Reference proteome</keyword>
<feature type="compositionally biased region" description="Polar residues" evidence="1">
    <location>
        <begin position="17"/>
        <end position="28"/>
    </location>
</feature>
<evidence type="ECO:0000313" key="2">
    <source>
        <dbReference type="EMBL" id="GIY65288.1"/>
    </source>
</evidence>
<gene>
    <name evidence="2" type="ORF">CDAR_382051</name>
</gene>
<dbReference type="AlphaFoldDB" id="A0AAV4V5G5"/>
<proteinExistence type="predicted"/>
<organism evidence="2 3">
    <name type="scientific">Caerostris darwini</name>
    <dbReference type="NCBI Taxonomy" id="1538125"/>
    <lineage>
        <taxon>Eukaryota</taxon>
        <taxon>Metazoa</taxon>
        <taxon>Ecdysozoa</taxon>
        <taxon>Arthropoda</taxon>
        <taxon>Chelicerata</taxon>
        <taxon>Arachnida</taxon>
        <taxon>Araneae</taxon>
        <taxon>Araneomorphae</taxon>
        <taxon>Entelegynae</taxon>
        <taxon>Araneoidea</taxon>
        <taxon>Araneidae</taxon>
        <taxon>Caerostris</taxon>
    </lineage>
</organism>
<evidence type="ECO:0000313" key="3">
    <source>
        <dbReference type="Proteomes" id="UP001054837"/>
    </source>
</evidence>
<protein>
    <submittedName>
        <fullName evidence="2">Uncharacterized protein</fullName>
    </submittedName>
</protein>
<evidence type="ECO:0000256" key="1">
    <source>
        <dbReference type="SAM" id="MobiDB-lite"/>
    </source>
</evidence>
<dbReference type="Proteomes" id="UP001054837">
    <property type="component" value="Unassembled WGS sequence"/>
</dbReference>
<name>A0AAV4V5G5_9ARAC</name>